<evidence type="ECO:0000256" key="2">
    <source>
        <dbReference type="SAM" id="Phobius"/>
    </source>
</evidence>
<evidence type="ECO:0000256" key="1">
    <source>
        <dbReference type="SAM" id="Coils"/>
    </source>
</evidence>
<dbReference type="EMBL" id="JBHRYR010000011">
    <property type="protein sequence ID" value="MFC3854282.1"/>
    <property type="molecule type" value="Genomic_DNA"/>
</dbReference>
<accession>A0ABV8A3P0</accession>
<feature type="coiled-coil region" evidence="1">
    <location>
        <begin position="331"/>
        <end position="358"/>
    </location>
</feature>
<feature type="transmembrane region" description="Helical" evidence="2">
    <location>
        <begin position="6"/>
        <end position="24"/>
    </location>
</feature>
<evidence type="ECO:0000313" key="4">
    <source>
        <dbReference type="Proteomes" id="UP001595617"/>
    </source>
</evidence>
<name>A0ABV8A3P0_9GAMM</name>
<organism evidence="3 4">
    <name type="scientific">Saccharospirillum mangrovi</name>
    <dbReference type="NCBI Taxonomy" id="2161747"/>
    <lineage>
        <taxon>Bacteria</taxon>
        <taxon>Pseudomonadati</taxon>
        <taxon>Pseudomonadota</taxon>
        <taxon>Gammaproteobacteria</taxon>
        <taxon>Oceanospirillales</taxon>
        <taxon>Saccharospirillaceae</taxon>
        <taxon>Saccharospirillum</taxon>
    </lineage>
</organism>
<dbReference type="Proteomes" id="UP001595617">
    <property type="component" value="Unassembled WGS sequence"/>
</dbReference>
<dbReference type="SUPFAM" id="SSF58113">
    <property type="entry name" value="Apolipoprotein A-I"/>
    <property type="match status" value="1"/>
</dbReference>
<dbReference type="RefSeq" id="WP_380698414.1">
    <property type="nucleotide sequence ID" value="NZ_JBHRYR010000011.1"/>
</dbReference>
<keyword evidence="2" id="KW-1133">Transmembrane helix</keyword>
<protein>
    <recommendedName>
        <fullName evidence="5">MotA/TolQ/ExbB proton channel domain-containing protein</fullName>
    </recommendedName>
</protein>
<feature type="transmembrane region" description="Helical" evidence="2">
    <location>
        <begin position="36"/>
        <end position="55"/>
    </location>
</feature>
<keyword evidence="2" id="KW-0812">Transmembrane</keyword>
<keyword evidence="1" id="KW-0175">Coiled coil</keyword>
<evidence type="ECO:0008006" key="5">
    <source>
        <dbReference type="Google" id="ProtNLM"/>
    </source>
</evidence>
<keyword evidence="4" id="KW-1185">Reference proteome</keyword>
<reference evidence="4" key="1">
    <citation type="journal article" date="2019" name="Int. J. Syst. Evol. Microbiol.">
        <title>The Global Catalogue of Microorganisms (GCM) 10K type strain sequencing project: providing services to taxonomists for standard genome sequencing and annotation.</title>
        <authorList>
            <consortium name="The Broad Institute Genomics Platform"/>
            <consortium name="The Broad Institute Genome Sequencing Center for Infectious Disease"/>
            <person name="Wu L."/>
            <person name="Ma J."/>
        </authorList>
    </citation>
    <scope>NUCLEOTIDE SEQUENCE [LARGE SCALE GENOMIC DNA]</scope>
    <source>
        <strain evidence="4">IBRC 10765</strain>
    </source>
</reference>
<sequence>MLMPWMTTGLIGVIALLTIVVHFIPRSPQVASQAPSILTTLGIFGTFIGVALGLYQFDVNAVEDSVPSLLEGLKTAFWSSIAGLLGALSIKIRYAMVDMLKPKQASTDQPVSALIAAVELQAASSEQHLTALVEETRKNSAQLAEHQANMVEANTRALSAAIKDIISDFNARIEVQYGDNFKNLNESVGRMLAWQTANHETTKAIVAELERATVQMTHATTSYERLMQQTQSFSHVAEGMDALLTGLNQQSEQLAQYLSSMSGMVQEAQKGLPDLEQRIGVLTTGLAEALKQQNTDMQRVIEQTGKQWLDTSKQLAEELASGVTSVQQKLVDQAGRALAQSETQLNQLDEHLEQQLTQSLQSFGYQLTALSEKFVNDYTPLTERLRALLMAVEQGTAGTKR</sequence>
<gene>
    <name evidence="3" type="ORF">ACFOOG_15720</name>
</gene>
<keyword evidence="2" id="KW-0472">Membrane</keyword>
<comment type="caution">
    <text evidence="3">The sequence shown here is derived from an EMBL/GenBank/DDBJ whole genome shotgun (WGS) entry which is preliminary data.</text>
</comment>
<proteinExistence type="predicted"/>
<evidence type="ECO:0000313" key="3">
    <source>
        <dbReference type="EMBL" id="MFC3854282.1"/>
    </source>
</evidence>
<feature type="transmembrane region" description="Helical" evidence="2">
    <location>
        <begin position="75"/>
        <end position="94"/>
    </location>
</feature>